<protein>
    <submittedName>
        <fullName evidence="1">Uncharacterized protein</fullName>
    </submittedName>
</protein>
<reference evidence="1 2" key="1">
    <citation type="submission" date="2016-04" db="EMBL/GenBank/DDBJ databases">
        <authorList>
            <person name="Peeters C."/>
        </authorList>
    </citation>
    <scope>NUCLEOTIDE SEQUENCE [LARGE SCALE GENOMIC DNA]</scope>
    <source>
        <strain evidence="1">LMG 29311</strain>
    </source>
</reference>
<sequence length="29" mass="3113">MGDHAARPTFDTIPSAELMPINGYLSPIP</sequence>
<gene>
    <name evidence="1" type="ORF">UA18_06249</name>
</gene>
<name>A0ABD7LEH1_9BURK</name>
<accession>A0ABD7LEH1</accession>
<dbReference type="Proteomes" id="UP000196218">
    <property type="component" value="Unassembled WGS sequence"/>
</dbReference>
<dbReference type="EMBL" id="FKJW01000006">
    <property type="protein sequence ID" value="SAK03706.1"/>
    <property type="molecule type" value="Genomic_DNA"/>
</dbReference>
<proteinExistence type="predicted"/>
<comment type="caution">
    <text evidence="1">The sequence shown here is derived from an EMBL/GenBank/DDBJ whole genome shotgun (WGS) entry which is preliminary data.</text>
</comment>
<evidence type="ECO:0000313" key="2">
    <source>
        <dbReference type="Proteomes" id="UP000196218"/>
    </source>
</evidence>
<evidence type="ECO:0000313" key="1">
    <source>
        <dbReference type="EMBL" id="SAK03706.1"/>
    </source>
</evidence>
<organism evidence="1 2">
    <name type="scientific">Burkholderia multivorans</name>
    <dbReference type="NCBI Taxonomy" id="87883"/>
    <lineage>
        <taxon>Bacteria</taxon>
        <taxon>Pseudomonadati</taxon>
        <taxon>Pseudomonadota</taxon>
        <taxon>Betaproteobacteria</taxon>
        <taxon>Burkholderiales</taxon>
        <taxon>Burkholderiaceae</taxon>
        <taxon>Burkholderia</taxon>
        <taxon>Burkholderia cepacia complex</taxon>
    </lineage>
</organism>
<dbReference type="AlphaFoldDB" id="A0ABD7LEH1"/>